<dbReference type="EMBL" id="JAYKOT010000003">
    <property type="protein sequence ID" value="MEB3429887.1"/>
    <property type="molecule type" value="Genomic_DNA"/>
</dbReference>
<name>A0AAW9MZ24_9FIRM</name>
<accession>A0AAW9MZ24</accession>
<evidence type="ECO:0000313" key="1">
    <source>
        <dbReference type="EMBL" id="MEB3429887.1"/>
    </source>
</evidence>
<keyword evidence="2" id="KW-1185">Reference proteome</keyword>
<dbReference type="Proteomes" id="UP001357733">
    <property type="component" value="Unassembled WGS sequence"/>
</dbReference>
<dbReference type="RefSeq" id="WP_324620042.1">
    <property type="nucleotide sequence ID" value="NZ_JAYKOT010000003.1"/>
</dbReference>
<evidence type="ECO:0000313" key="2">
    <source>
        <dbReference type="Proteomes" id="UP001357733"/>
    </source>
</evidence>
<comment type="caution">
    <text evidence="1">The sequence shown here is derived from an EMBL/GenBank/DDBJ whole genome shotgun (WGS) entry which is preliminary data.</text>
</comment>
<organism evidence="1 2">
    <name type="scientific">Citroniella saccharovorans</name>
    <dbReference type="NCBI Taxonomy" id="2053367"/>
    <lineage>
        <taxon>Bacteria</taxon>
        <taxon>Bacillati</taxon>
        <taxon>Bacillota</taxon>
        <taxon>Tissierellia</taxon>
        <taxon>Tissierellales</taxon>
        <taxon>Peptoniphilaceae</taxon>
        <taxon>Citroniella</taxon>
    </lineage>
</organism>
<proteinExistence type="predicted"/>
<gene>
    <name evidence="1" type="ORF">VLK81_07690</name>
</gene>
<reference evidence="1 2" key="1">
    <citation type="submission" date="2024-01" db="EMBL/GenBank/DDBJ databases">
        <title>Complete genome sequence of Citroniella saccharovorans strain M6.X9, isolated from human fecal sample.</title>
        <authorList>
            <person name="Cheng G."/>
            <person name="Westerholm M."/>
            <person name="Schnurer A."/>
        </authorList>
    </citation>
    <scope>NUCLEOTIDE SEQUENCE [LARGE SCALE GENOMIC DNA]</scope>
    <source>
        <strain evidence="1 2">DSM 29873</strain>
    </source>
</reference>
<sequence length="84" mass="9435">MIIYGSLAKMNKEDSISIEKTLENDIYYVELEENTKFSLVGGLSKPTIMKADEFKKYFKEVENSGLGLVLEIEDGKLYSASISS</sequence>
<dbReference type="AlphaFoldDB" id="A0AAW9MZ24"/>
<protein>
    <submittedName>
        <fullName evidence="1">Uncharacterized protein</fullName>
    </submittedName>
</protein>